<reference evidence="1" key="1">
    <citation type="submission" date="2018-02" db="EMBL/GenBank/DDBJ databases">
        <title>Rhizophora mucronata_Transcriptome.</title>
        <authorList>
            <person name="Meera S.P."/>
            <person name="Sreeshan A."/>
            <person name="Augustine A."/>
        </authorList>
    </citation>
    <scope>NUCLEOTIDE SEQUENCE</scope>
    <source>
        <tissue evidence="1">Leaf</tissue>
    </source>
</reference>
<protein>
    <submittedName>
        <fullName evidence="1">Uncharacterized protein</fullName>
    </submittedName>
</protein>
<organism evidence="1">
    <name type="scientific">Rhizophora mucronata</name>
    <name type="common">Asiatic mangrove</name>
    <dbReference type="NCBI Taxonomy" id="61149"/>
    <lineage>
        <taxon>Eukaryota</taxon>
        <taxon>Viridiplantae</taxon>
        <taxon>Streptophyta</taxon>
        <taxon>Embryophyta</taxon>
        <taxon>Tracheophyta</taxon>
        <taxon>Spermatophyta</taxon>
        <taxon>Magnoliopsida</taxon>
        <taxon>eudicotyledons</taxon>
        <taxon>Gunneridae</taxon>
        <taxon>Pentapetalae</taxon>
        <taxon>rosids</taxon>
        <taxon>fabids</taxon>
        <taxon>Malpighiales</taxon>
        <taxon>Rhizophoraceae</taxon>
        <taxon>Rhizophora</taxon>
    </lineage>
</organism>
<evidence type="ECO:0000313" key="1">
    <source>
        <dbReference type="EMBL" id="MBX66658.1"/>
    </source>
</evidence>
<dbReference type="EMBL" id="GGEC01086174">
    <property type="protein sequence ID" value="MBX66658.1"/>
    <property type="molecule type" value="Transcribed_RNA"/>
</dbReference>
<name>A0A2P2QI33_RHIMU</name>
<dbReference type="AlphaFoldDB" id="A0A2P2QI33"/>
<accession>A0A2P2QI33</accession>
<sequence>MLALDISTETTDAFMPLHPMPVQEQRSKKLDMFQPFRLESYESKDCFTETRIEASLFIFLR</sequence>
<proteinExistence type="predicted"/>